<reference evidence="1 2" key="1">
    <citation type="submission" date="2019-09" db="EMBL/GenBank/DDBJ databases">
        <title>A chromosome-level genome assembly of the Chinese tupelo Nyssa sinensis.</title>
        <authorList>
            <person name="Yang X."/>
            <person name="Kang M."/>
            <person name="Yang Y."/>
            <person name="Xiong H."/>
            <person name="Wang M."/>
            <person name="Zhang Z."/>
            <person name="Wang Z."/>
            <person name="Wu H."/>
            <person name="Ma T."/>
            <person name="Liu J."/>
            <person name="Xi Z."/>
        </authorList>
    </citation>
    <scope>NUCLEOTIDE SEQUENCE [LARGE SCALE GENOMIC DNA]</scope>
    <source>
        <strain evidence="1">J267</strain>
        <tissue evidence="1">Leaf</tissue>
    </source>
</reference>
<gene>
    <name evidence="1" type="ORF">F0562_030517</name>
</gene>
<sequence>MALFPSLPNLPLQNTASGLTTTTWNIQTPSPIDDVALAAKGILLTPKDGKNFRKPWPKCMHCHKEGHTIERCYFIYRFPPSSRKPSLGSKPSAHQFSSADNNPSINSFSFTLDQCEQLLAMLNTATQSSSMANHVGNIASSLSGKPPLLSPETLSILDSEATNHMVCSPSDLTYSILVCNRIVQLPNGSHVVDLRSMRMIGLGTERDGLYYFTRTNPARC</sequence>
<dbReference type="PANTHER" id="PTHR34222">
    <property type="entry name" value="GAG_PRE-INTEGRS DOMAIN-CONTAINING PROTEIN"/>
    <property type="match status" value="1"/>
</dbReference>
<name>A0A5J5AYI8_9ASTE</name>
<evidence type="ECO:0000313" key="2">
    <source>
        <dbReference type="Proteomes" id="UP000325577"/>
    </source>
</evidence>
<dbReference type="EMBL" id="CM018040">
    <property type="protein sequence ID" value="KAA8535514.1"/>
    <property type="molecule type" value="Genomic_DNA"/>
</dbReference>
<dbReference type="AlphaFoldDB" id="A0A5J5AYI8"/>
<proteinExistence type="predicted"/>
<organism evidence="1 2">
    <name type="scientific">Nyssa sinensis</name>
    <dbReference type="NCBI Taxonomy" id="561372"/>
    <lineage>
        <taxon>Eukaryota</taxon>
        <taxon>Viridiplantae</taxon>
        <taxon>Streptophyta</taxon>
        <taxon>Embryophyta</taxon>
        <taxon>Tracheophyta</taxon>
        <taxon>Spermatophyta</taxon>
        <taxon>Magnoliopsida</taxon>
        <taxon>eudicotyledons</taxon>
        <taxon>Gunneridae</taxon>
        <taxon>Pentapetalae</taxon>
        <taxon>asterids</taxon>
        <taxon>Cornales</taxon>
        <taxon>Nyssaceae</taxon>
        <taxon>Nyssa</taxon>
    </lineage>
</organism>
<protein>
    <submittedName>
        <fullName evidence="1">Uncharacterized protein</fullName>
    </submittedName>
</protein>
<dbReference type="PANTHER" id="PTHR34222:SF99">
    <property type="entry name" value="PROTEIN, PUTATIVE-RELATED"/>
    <property type="match status" value="1"/>
</dbReference>
<keyword evidence="2" id="KW-1185">Reference proteome</keyword>
<evidence type="ECO:0000313" key="1">
    <source>
        <dbReference type="EMBL" id="KAA8535514.1"/>
    </source>
</evidence>
<accession>A0A5J5AYI8</accession>
<dbReference type="Proteomes" id="UP000325577">
    <property type="component" value="Linkage Group LG17"/>
</dbReference>
<dbReference type="OrthoDB" id="1748863at2759"/>